<dbReference type="STRING" id="320771.Cflav_PD1515"/>
<gene>
    <name evidence="2" type="ORF">Cflav_PD1515</name>
</gene>
<evidence type="ECO:0000313" key="3">
    <source>
        <dbReference type="Proteomes" id="UP000003688"/>
    </source>
</evidence>
<dbReference type="SUPFAM" id="SSF54523">
    <property type="entry name" value="Pili subunits"/>
    <property type="match status" value="1"/>
</dbReference>
<protein>
    <recommendedName>
        <fullName evidence="4">Type II secretory pathway pseudopilin PulG-like protein</fullName>
    </recommendedName>
</protein>
<feature type="transmembrane region" description="Helical" evidence="1">
    <location>
        <begin position="21"/>
        <end position="47"/>
    </location>
</feature>
<keyword evidence="1" id="KW-1133">Transmembrane helix</keyword>
<evidence type="ECO:0000313" key="2">
    <source>
        <dbReference type="EMBL" id="EEF58614.1"/>
    </source>
</evidence>
<dbReference type="PANTHER" id="PTHR30093:SF2">
    <property type="entry name" value="TYPE II SECRETION SYSTEM PROTEIN H"/>
    <property type="match status" value="1"/>
</dbReference>
<dbReference type="Gene3D" id="3.30.700.10">
    <property type="entry name" value="Glycoprotein, Type 4 Pilin"/>
    <property type="match status" value="1"/>
</dbReference>
<evidence type="ECO:0008006" key="4">
    <source>
        <dbReference type="Google" id="ProtNLM"/>
    </source>
</evidence>
<proteinExistence type="predicted"/>
<dbReference type="PANTHER" id="PTHR30093">
    <property type="entry name" value="GENERAL SECRETION PATHWAY PROTEIN G"/>
    <property type="match status" value="1"/>
</dbReference>
<name>B9XNF5_PEDPL</name>
<dbReference type="Proteomes" id="UP000003688">
    <property type="component" value="Unassembled WGS sequence"/>
</dbReference>
<dbReference type="NCBIfam" id="TIGR02532">
    <property type="entry name" value="IV_pilin_GFxxxE"/>
    <property type="match status" value="1"/>
</dbReference>
<keyword evidence="1" id="KW-0812">Transmembrane</keyword>
<keyword evidence="3" id="KW-1185">Reference proteome</keyword>
<keyword evidence="1" id="KW-0472">Membrane</keyword>
<sequence precursor="true">MKTKDMFCRILRYKKHERGNIAFTLIELLVVIAIIAILAGLLLPALARAKAKANLTKCISNQKQIGLALIMYADDSAEFYPIYDHWASWGGALGTPAGIIHSGLVPPELRPLNAYTKNLDLYRCPSDRGDSLYPGIFNCYSNWGNSYLMTWKANEWGVQHVGGQAGVTNSIKSTEIATKPSSKLILSDWPWFGDRVNTDPRSIWHSFSGRTQLPTLFGDGHVQDFRFPTNISQLQNATVSVNSNYW</sequence>
<organism evidence="2 3">
    <name type="scientific">Pedosphaera parvula (strain Ellin514)</name>
    <dbReference type="NCBI Taxonomy" id="320771"/>
    <lineage>
        <taxon>Bacteria</taxon>
        <taxon>Pseudomonadati</taxon>
        <taxon>Verrucomicrobiota</taxon>
        <taxon>Pedosphaerae</taxon>
        <taxon>Pedosphaerales</taxon>
        <taxon>Pedosphaeraceae</taxon>
        <taxon>Pedosphaera</taxon>
    </lineage>
</organism>
<evidence type="ECO:0000256" key="1">
    <source>
        <dbReference type="SAM" id="Phobius"/>
    </source>
</evidence>
<reference evidence="2 3" key="1">
    <citation type="journal article" date="2011" name="J. Bacteriol.">
        <title>Genome sequence of 'Pedosphaera parvula' Ellin514, an aerobic Verrucomicrobial isolate from pasture soil.</title>
        <authorList>
            <person name="Kant R."/>
            <person name="van Passel M.W."/>
            <person name="Sangwan P."/>
            <person name="Palva A."/>
            <person name="Lucas S."/>
            <person name="Copeland A."/>
            <person name="Lapidus A."/>
            <person name="Glavina Del Rio T."/>
            <person name="Dalin E."/>
            <person name="Tice H."/>
            <person name="Bruce D."/>
            <person name="Goodwin L."/>
            <person name="Pitluck S."/>
            <person name="Chertkov O."/>
            <person name="Larimer F.W."/>
            <person name="Land M.L."/>
            <person name="Hauser L."/>
            <person name="Brettin T.S."/>
            <person name="Detter J.C."/>
            <person name="Han S."/>
            <person name="de Vos W.M."/>
            <person name="Janssen P.H."/>
            <person name="Smidt H."/>
        </authorList>
    </citation>
    <scope>NUCLEOTIDE SEQUENCE [LARGE SCALE GENOMIC DNA]</scope>
    <source>
        <strain evidence="2 3">Ellin514</strain>
    </source>
</reference>
<dbReference type="RefSeq" id="WP_007417342.1">
    <property type="nucleotide sequence ID" value="NZ_ABOX02000040.1"/>
</dbReference>
<accession>B9XNF5</accession>
<dbReference type="Pfam" id="PF07963">
    <property type="entry name" value="N_methyl"/>
    <property type="match status" value="1"/>
</dbReference>
<dbReference type="InterPro" id="IPR012902">
    <property type="entry name" value="N_methyl_site"/>
</dbReference>
<dbReference type="AlphaFoldDB" id="B9XNF5"/>
<dbReference type="EMBL" id="ABOX02000040">
    <property type="protein sequence ID" value="EEF58614.1"/>
    <property type="molecule type" value="Genomic_DNA"/>
</dbReference>
<dbReference type="InterPro" id="IPR045584">
    <property type="entry name" value="Pilin-like"/>
</dbReference>
<comment type="caution">
    <text evidence="2">The sequence shown here is derived from an EMBL/GenBank/DDBJ whole genome shotgun (WGS) entry which is preliminary data.</text>
</comment>